<dbReference type="EMBL" id="UFQS01002059">
    <property type="protein sequence ID" value="SSX13125.1"/>
    <property type="molecule type" value="Genomic_DNA"/>
</dbReference>
<gene>
    <name evidence="3" type="primary">CSON005123</name>
</gene>
<evidence type="ECO:0000256" key="2">
    <source>
        <dbReference type="SAM" id="SignalP"/>
    </source>
</evidence>
<feature type="compositionally biased region" description="Polar residues" evidence="1">
    <location>
        <begin position="86"/>
        <end position="98"/>
    </location>
</feature>
<proteinExistence type="predicted"/>
<organism evidence="3">
    <name type="scientific">Culicoides sonorensis</name>
    <name type="common">Biting midge</name>
    <dbReference type="NCBI Taxonomy" id="179676"/>
    <lineage>
        <taxon>Eukaryota</taxon>
        <taxon>Metazoa</taxon>
        <taxon>Ecdysozoa</taxon>
        <taxon>Arthropoda</taxon>
        <taxon>Hexapoda</taxon>
        <taxon>Insecta</taxon>
        <taxon>Pterygota</taxon>
        <taxon>Neoptera</taxon>
        <taxon>Endopterygota</taxon>
        <taxon>Diptera</taxon>
        <taxon>Nematocera</taxon>
        <taxon>Chironomoidea</taxon>
        <taxon>Ceratopogonidae</taxon>
        <taxon>Ceratopogoninae</taxon>
        <taxon>Culicoides</taxon>
        <taxon>Monoculicoides</taxon>
    </lineage>
</organism>
<feature type="region of interest" description="Disordered" evidence="1">
    <location>
        <begin position="86"/>
        <end position="112"/>
    </location>
</feature>
<reference evidence="4" key="2">
    <citation type="submission" date="2018-07" db="EMBL/GenBank/DDBJ databases">
        <authorList>
            <person name="Quirk P.G."/>
            <person name="Krulwich T.A."/>
        </authorList>
    </citation>
    <scope>NUCLEOTIDE SEQUENCE</scope>
</reference>
<keyword evidence="2" id="KW-0732">Signal</keyword>
<evidence type="ECO:0000313" key="3">
    <source>
        <dbReference type="EMBL" id="SSX13125.1"/>
    </source>
</evidence>
<evidence type="ECO:0000256" key="1">
    <source>
        <dbReference type="SAM" id="MobiDB-lite"/>
    </source>
</evidence>
<reference evidence="3" key="1">
    <citation type="submission" date="2018-04" db="EMBL/GenBank/DDBJ databases">
        <authorList>
            <person name="Go L.Y."/>
            <person name="Mitchell J.A."/>
        </authorList>
    </citation>
    <scope>NUCLEOTIDE SEQUENCE</scope>
    <source>
        <tissue evidence="3">Whole organism</tissue>
    </source>
</reference>
<feature type="chain" id="PRO_5036062164" evidence="2">
    <location>
        <begin position="23"/>
        <end position="170"/>
    </location>
</feature>
<feature type="signal peptide" evidence="2">
    <location>
        <begin position="1"/>
        <end position="22"/>
    </location>
</feature>
<dbReference type="AlphaFoldDB" id="A0A336L9F4"/>
<dbReference type="EMBL" id="UFQT01002059">
    <property type="protein sequence ID" value="SSX32565.1"/>
    <property type="molecule type" value="Genomic_DNA"/>
</dbReference>
<protein>
    <submittedName>
        <fullName evidence="3">CSON005123 protein</fullName>
    </submittedName>
</protein>
<sequence length="170" mass="19801">MLGRSLITFIAILCCSLKTCLAYQDNSPQYWNYINEVAQARIQHENAVYEQSKYQKLDETPPKMNTAAEEEEDWVSKLETTYAKSHQTYGQLKNSQPVEDTASEKEKSQTRDHSPLNILVVNGYEGFSNTLNKLIDTPWNFVAKGWDKWLKFWDFIGSQWFQLNHPLQKS</sequence>
<name>A0A336L9F4_CULSO</name>
<evidence type="ECO:0000313" key="4">
    <source>
        <dbReference type="EMBL" id="SSX32565.1"/>
    </source>
</evidence>
<feature type="compositionally biased region" description="Basic and acidic residues" evidence="1">
    <location>
        <begin position="102"/>
        <end position="112"/>
    </location>
</feature>
<dbReference type="VEuPathDB" id="VectorBase:CSON005123"/>
<accession>A0A336L9F4</accession>